<dbReference type="EMBL" id="GL877409">
    <property type="protein sequence ID" value="ELA47936.1"/>
    <property type="molecule type" value="Genomic_DNA"/>
</dbReference>
<feature type="region of interest" description="Disordered" evidence="2">
    <location>
        <begin position="68"/>
        <end position="123"/>
    </location>
</feature>
<dbReference type="AlphaFoldDB" id="L2GW94"/>
<dbReference type="RefSeq" id="XP_008073540.1">
    <property type="nucleotide sequence ID" value="XM_008075349.1"/>
</dbReference>
<evidence type="ECO:0000313" key="4">
    <source>
        <dbReference type="Proteomes" id="UP000011081"/>
    </source>
</evidence>
<feature type="coiled-coil region" evidence="1">
    <location>
        <begin position="496"/>
        <end position="523"/>
    </location>
</feature>
<feature type="region of interest" description="Disordered" evidence="2">
    <location>
        <begin position="456"/>
        <end position="492"/>
    </location>
</feature>
<keyword evidence="1" id="KW-0175">Coiled coil</keyword>
<gene>
    <name evidence="3" type="ORF">VCUG_00519</name>
</gene>
<proteinExistence type="predicted"/>
<reference evidence="4" key="1">
    <citation type="submission" date="2011-03" db="EMBL/GenBank/DDBJ databases">
        <title>The genome sequence of Vavraia culicis strain floridensis.</title>
        <authorList>
            <consortium name="The Broad Institute Genome Sequencing Platform"/>
            <person name="Cuomo C."/>
            <person name="Becnel J."/>
            <person name="Sanscrainte N."/>
            <person name="Young S.K."/>
            <person name="Zeng Q."/>
            <person name="Gargeya S."/>
            <person name="Fitzgerald M."/>
            <person name="Haas B."/>
            <person name="Abouelleil A."/>
            <person name="Alvarado L."/>
            <person name="Arachchi H.M."/>
            <person name="Berlin A."/>
            <person name="Chapman S.B."/>
            <person name="Gearin G."/>
            <person name="Goldberg J."/>
            <person name="Griggs A."/>
            <person name="Gujja S."/>
            <person name="Hansen M."/>
            <person name="Heiman D."/>
            <person name="Howarth C."/>
            <person name="Larimer J."/>
            <person name="Lui A."/>
            <person name="MacDonald P.J.P."/>
            <person name="McCowen C."/>
            <person name="Montmayeur A."/>
            <person name="Murphy C."/>
            <person name="Neiman D."/>
            <person name="Pearson M."/>
            <person name="Priest M."/>
            <person name="Roberts A."/>
            <person name="Saif S."/>
            <person name="Shea T."/>
            <person name="Sisk P."/>
            <person name="Stolte C."/>
            <person name="Sykes S."/>
            <person name="Wortman J."/>
            <person name="Nusbaum C."/>
            <person name="Birren B."/>
        </authorList>
    </citation>
    <scope>NUCLEOTIDE SEQUENCE [LARGE SCALE GENOMIC DNA]</scope>
    <source>
        <strain evidence="4">floridensis</strain>
    </source>
</reference>
<evidence type="ECO:0000256" key="1">
    <source>
        <dbReference type="SAM" id="Coils"/>
    </source>
</evidence>
<feature type="compositionally biased region" description="Basic and acidic residues" evidence="2">
    <location>
        <begin position="73"/>
        <end position="101"/>
    </location>
</feature>
<sequence length="587" mass="67177">MQIPKAHRKLIVRQFINNPTTSLSVLAMRIGQMICVDERDILRYLESVTVSSAFGRMLRNDVFKELENEEDGGERVHNVQRAQERERERGRRGDDRPDVKPMKMQGPQKSTYSGAQTDTDSSHTNFTHSRIIYHTFNTPYDQSGSYRHFAAKWEDVHPNMHAQDTQQDTLAKRPKTGRRDYSKDYSARDFTGEYGTRKRDARTDMREQKQSVDLGTCERLIIEDVDADLIVDLLVIFNFVFAFYDELKIGECKEIRRCVQGESKAVKRGRKGKKKTVDVRDKEEGAHTAAEHTCDPFSGDFTLQQLILIIRNGFADLLLVLLRLVANERRTERLNNFREMVARAINTFYPDAADNPLTNTKRIQWFSKPLTAKNVLLGVNSLFVDMKRVMEVKNVVSLNSKQFDSRVKVLKFLVDVLVEGGAVRGMVSKDRDRQWEKKKSALKSEIRRIKSEIKMSKGALRSGSDEKGNAEGTKGRRSSAAKGGTAVTNNSIEPKNAELANKVAALTEQFGTLSKEYNNLEIKCFKNRFNSELGEYDSRQLLYMDRKVIFIRDGVVYCLKRSDVESVMEYVDDDTKGNLRLALMCVV</sequence>
<dbReference type="GeneID" id="19878406"/>
<dbReference type="HOGENOM" id="CLU_464770_0_0_1"/>
<dbReference type="VEuPathDB" id="MicrosporidiaDB:VCUG_00519"/>
<organism evidence="3 4">
    <name type="scientific">Vavraia culicis (isolate floridensis)</name>
    <name type="common">Microsporidian parasite</name>
    <dbReference type="NCBI Taxonomy" id="948595"/>
    <lineage>
        <taxon>Eukaryota</taxon>
        <taxon>Fungi</taxon>
        <taxon>Fungi incertae sedis</taxon>
        <taxon>Microsporidia</taxon>
        <taxon>Pleistophoridae</taxon>
        <taxon>Vavraia</taxon>
    </lineage>
</organism>
<name>L2GW94_VAVCU</name>
<evidence type="ECO:0008006" key="5">
    <source>
        <dbReference type="Google" id="ProtNLM"/>
    </source>
</evidence>
<keyword evidence="4" id="KW-1185">Reference proteome</keyword>
<dbReference type="Proteomes" id="UP000011081">
    <property type="component" value="Unassembled WGS sequence"/>
</dbReference>
<protein>
    <recommendedName>
        <fullName evidence="5">DDT domain-containing protein</fullName>
    </recommendedName>
</protein>
<accession>L2GW94</accession>
<dbReference type="InParanoid" id="L2GW94"/>
<feature type="region of interest" description="Disordered" evidence="2">
    <location>
        <begin position="164"/>
        <end position="183"/>
    </location>
</feature>
<evidence type="ECO:0000256" key="2">
    <source>
        <dbReference type="SAM" id="MobiDB-lite"/>
    </source>
</evidence>
<evidence type="ECO:0000313" key="3">
    <source>
        <dbReference type="EMBL" id="ELA47936.1"/>
    </source>
</evidence>
<feature type="compositionally biased region" description="Polar residues" evidence="2">
    <location>
        <begin position="107"/>
        <end position="123"/>
    </location>
</feature>